<evidence type="ECO:0000256" key="9">
    <source>
        <dbReference type="ARBA" id="ARBA00022871"/>
    </source>
</evidence>
<evidence type="ECO:0000256" key="5">
    <source>
        <dbReference type="ARBA" id="ARBA00022490"/>
    </source>
</evidence>
<evidence type="ECO:0000256" key="6">
    <source>
        <dbReference type="ARBA" id="ARBA00022618"/>
    </source>
</evidence>
<proteinExistence type="inferred from homology"/>
<evidence type="ECO:0000256" key="13">
    <source>
        <dbReference type="ARBA" id="ARBA00023306"/>
    </source>
</evidence>
<keyword evidence="7" id="KW-0498">Mitosis</keyword>
<sequence>MAAILNPSTSGAEVSLHPANHKTIFVIDHSPEFGAQRESVIEFDFNKTRTPGFIPLAPVAKSCWTSSVECAIEYCRIVWDLFPTGKLIRFIVSDHKAQVLNSWNPSQQSVAHMSNALALIGIPPPPAPDPVFVSSVDHGLQEAVSAMCECTDQQHEKRTSLNDNVVPVVNRCRVICITYGMNKDKVVEMGTKMQNELYLGNKFAASSDLLIPVDHCELVIISIGNLLVESIPNYEVSNILSVEMHSVKTNGGLANKFTSLILKHYNLASTTVTGIPMKEEQNASSSANYDVEMFHPAKAHETLFKGSSVDLEQIKTLKEGFEYYTVILKWSTPRGCTASEMHNCTAMHRITPVDVNSRPSSCLINFLIGGRSVMLEVVRRGGVKSLSHLMASHAGQIYMHSLAIGRSPHEDPPSISEGTGGRVTDYRITDFGNFMMQNRLYPMKGSRIHGTTLKRTKPRLDRHTKFWPMTISSTVIFNYKQYLDPILKIMLQPELRESDVVQCKQCIFSLIGNEAKHEPLHILNSGQRGKGTKVSREEQYKQLWSELEAFLRAHCITDKHINVLNCLLEVRSRDASDSLDKVDVDMALRELDQLNAKVERASVIRATTDSPLSPDAKFHSSQSKTILELWVSKFCKQKPRPEFAGLATAQALGGGRFKAKLYPLFKERPPNASKGGGKGPSRQPIIEG</sequence>
<evidence type="ECO:0000256" key="8">
    <source>
        <dbReference type="ARBA" id="ARBA00022782"/>
    </source>
</evidence>
<protein>
    <recommendedName>
        <fullName evidence="3">Protein asunder</fullName>
    </recommendedName>
    <alternativeName>
        <fullName evidence="15">Cell cycle regulator Mat89Bb</fullName>
    </alternativeName>
    <alternativeName>
        <fullName evidence="14">Set apart in position or space protein</fullName>
    </alternativeName>
</protein>
<evidence type="ECO:0000256" key="12">
    <source>
        <dbReference type="ARBA" id="ARBA00023254"/>
    </source>
</evidence>
<feature type="region of interest" description="Disordered" evidence="18">
    <location>
        <begin position="666"/>
        <end position="688"/>
    </location>
</feature>
<evidence type="ECO:0000313" key="20">
    <source>
        <dbReference type="Proteomes" id="UP001307889"/>
    </source>
</evidence>
<comment type="similarity">
    <text evidence="16">Belongs to the Integrator subunit 13 family.</text>
</comment>
<keyword evidence="10" id="KW-0175">Coiled coil</keyword>
<comment type="subunit">
    <text evidence="17">Belongs to the multiprotein complex Integrator, at least composed of IntS1, IntS2, IntS3, IntS4, omd/IntS5, IntS6, defl/IntS7, IntS8, IntS9, IntS10, IntS11, IntS12, asun/IntS13, IntS14 and IntS15. The core complex associates with protein phosphatase 2A subunits mts/PP2A and Pp2A-29B, to form the Integrator-PP2A (INTAC) complex.</text>
</comment>
<keyword evidence="6" id="KW-0132">Cell division</keyword>
<evidence type="ECO:0000256" key="3">
    <source>
        <dbReference type="ARBA" id="ARBA00020501"/>
    </source>
</evidence>
<evidence type="ECO:0000256" key="17">
    <source>
        <dbReference type="ARBA" id="ARBA00065185"/>
    </source>
</evidence>
<name>A0ABN7BGK8_9HEMI</name>
<keyword evidence="13" id="KW-0131">Cell cycle</keyword>
<dbReference type="InterPro" id="IPR019355">
    <property type="entry name" value="Cell_cycle_regulator_Mat89Bb"/>
</dbReference>
<keyword evidence="20" id="KW-1185">Reference proteome</keyword>
<dbReference type="EMBL" id="AP028922">
    <property type="protein sequence ID" value="BET02272.1"/>
    <property type="molecule type" value="Genomic_DNA"/>
</dbReference>
<evidence type="ECO:0000313" key="19">
    <source>
        <dbReference type="EMBL" id="BET02272.1"/>
    </source>
</evidence>
<keyword evidence="5" id="KW-0963">Cytoplasm</keyword>
<keyword evidence="8" id="KW-0221">Differentiation</keyword>
<reference evidence="19 20" key="1">
    <citation type="submission" date="2023-09" db="EMBL/GenBank/DDBJ databases">
        <title>Nesidiocoris tenuis whole genome shotgun sequence.</title>
        <authorList>
            <person name="Shibata T."/>
            <person name="Shimoda M."/>
            <person name="Kobayashi T."/>
            <person name="Uehara T."/>
        </authorList>
    </citation>
    <scope>NUCLEOTIDE SEQUENCE [LARGE SCALE GENOMIC DNA]</scope>
    <source>
        <strain evidence="19 20">Japan</strain>
    </source>
</reference>
<gene>
    <name evidence="19" type="ORF">NTJ_15090</name>
</gene>
<evidence type="ECO:0000256" key="4">
    <source>
        <dbReference type="ARBA" id="ARBA00022473"/>
    </source>
</evidence>
<evidence type="ECO:0000256" key="15">
    <source>
        <dbReference type="ARBA" id="ARBA00032585"/>
    </source>
</evidence>
<evidence type="ECO:0000256" key="14">
    <source>
        <dbReference type="ARBA" id="ARBA00030658"/>
    </source>
</evidence>
<dbReference type="Proteomes" id="UP001307889">
    <property type="component" value="Chromosome 14"/>
</dbReference>
<evidence type="ECO:0000256" key="10">
    <source>
        <dbReference type="ARBA" id="ARBA00023054"/>
    </source>
</evidence>
<accession>A0ABN7BGK8</accession>
<evidence type="ECO:0000256" key="7">
    <source>
        <dbReference type="ARBA" id="ARBA00022776"/>
    </source>
</evidence>
<dbReference type="PANTHER" id="PTHR12955">
    <property type="entry name" value="SARCOMA ANTIGEN NY-SAR-95-RELATED"/>
    <property type="match status" value="1"/>
</dbReference>
<keyword evidence="12" id="KW-0469">Meiosis</keyword>
<evidence type="ECO:0000256" key="1">
    <source>
        <dbReference type="ARBA" id="ARBA00004123"/>
    </source>
</evidence>
<evidence type="ECO:0000256" key="16">
    <source>
        <dbReference type="ARBA" id="ARBA00061603"/>
    </source>
</evidence>
<dbReference type="Pfam" id="PF10221">
    <property type="entry name" value="Mat89Bb"/>
    <property type="match status" value="1"/>
</dbReference>
<organism evidence="19 20">
    <name type="scientific">Nesidiocoris tenuis</name>
    <dbReference type="NCBI Taxonomy" id="355587"/>
    <lineage>
        <taxon>Eukaryota</taxon>
        <taxon>Metazoa</taxon>
        <taxon>Ecdysozoa</taxon>
        <taxon>Arthropoda</taxon>
        <taxon>Hexapoda</taxon>
        <taxon>Insecta</taxon>
        <taxon>Pterygota</taxon>
        <taxon>Neoptera</taxon>
        <taxon>Paraneoptera</taxon>
        <taxon>Hemiptera</taxon>
        <taxon>Heteroptera</taxon>
        <taxon>Panheteroptera</taxon>
        <taxon>Cimicomorpha</taxon>
        <taxon>Miridae</taxon>
        <taxon>Dicyphina</taxon>
        <taxon>Nesidiocoris</taxon>
    </lineage>
</organism>
<keyword evidence="11" id="KW-0539">Nucleus</keyword>
<evidence type="ECO:0000256" key="18">
    <source>
        <dbReference type="SAM" id="MobiDB-lite"/>
    </source>
</evidence>
<evidence type="ECO:0000256" key="2">
    <source>
        <dbReference type="ARBA" id="ARBA00004556"/>
    </source>
</evidence>
<keyword evidence="4" id="KW-0217">Developmental protein</keyword>
<evidence type="ECO:0000256" key="11">
    <source>
        <dbReference type="ARBA" id="ARBA00023242"/>
    </source>
</evidence>
<comment type="subcellular location">
    <subcellularLocation>
        <location evidence="2">Cytoplasm</location>
        <location evidence="2">Perinuclear region</location>
    </subcellularLocation>
    <subcellularLocation>
        <location evidence="1">Nucleus</location>
    </subcellularLocation>
</comment>
<dbReference type="PANTHER" id="PTHR12955:SF1">
    <property type="entry name" value="INTEGRATOR COMPLEX SUBUNIT 13"/>
    <property type="match status" value="1"/>
</dbReference>
<keyword evidence="9" id="KW-0744">Spermatogenesis</keyword>